<reference evidence="2" key="1">
    <citation type="submission" date="2020-11" db="EMBL/GenBank/DDBJ databases">
        <authorList>
            <consortium name="DOE Joint Genome Institute"/>
            <person name="Ahrendt S."/>
            <person name="Riley R."/>
            <person name="Andreopoulos W."/>
            <person name="Labutti K."/>
            <person name="Pangilinan J."/>
            <person name="Ruiz-Duenas F.J."/>
            <person name="Barrasa J.M."/>
            <person name="Sanchez-Garcia M."/>
            <person name="Camarero S."/>
            <person name="Miyauchi S."/>
            <person name="Serrano A."/>
            <person name="Linde D."/>
            <person name="Babiker R."/>
            <person name="Drula E."/>
            <person name="Ayuso-Fernandez I."/>
            <person name="Pacheco R."/>
            <person name="Padilla G."/>
            <person name="Ferreira P."/>
            <person name="Barriuso J."/>
            <person name="Kellner H."/>
            <person name="Castanera R."/>
            <person name="Alfaro M."/>
            <person name="Ramirez L."/>
            <person name="Pisabarro A.G."/>
            <person name="Kuo A."/>
            <person name="Tritt A."/>
            <person name="Lipzen A."/>
            <person name="He G."/>
            <person name="Yan M."/>
            <person name="Ng V."/>
            <person name="Cullen D."/>
            <person name="Martin F."/>
            <person name="Rosso M.-N."/>
            <person name="Henrissat B."/>
            <person name="Hibbett D."/>
            <person name="Martinez A.T."/>
            <person name="Grigoriev I.V."/>
        </authorList>
    </citation>
    <scope>NUCLEOTIDE SEQUENCE</scope>
    <source>
        <strain evidence="2">MF-IS2</strain>
    </source>
</reference>
<evidence type="ECO:0000256" key="1">
    <source>
        <dbReference type="SAM" id="Phobius"/>
    </source>
</evidence>
<feature type="transmembrane region" description="Helical" evidence="1">
    <location>
        <begin position="6"/>
        <end position="27"/>
    </location>
</feature>
<keyword evidence="3" id="KW-1185">Reference proteome</keyword>
<keyword evidence="1" id="KW-1133">Transmembrane helix</keyword>
<keyword evidence="1" id="KW-0472">Membrane</keyword>
<accession>A0A9P5XHN9</accession>
<keyword evidence="1" id="KW-0812">Transmembrane</keyword>
<evidence type="ECO:0000313" key="3">
    <source>
        <dbReference type="Proteomes" id="UP000807342"/>
    </source>
</evidence>
<dbReference type="EMBL" id="MU151102">
    <property type="protein sequence ID" value="KAF9450569.1"/>
    <property type="molecule type" value="Genomic_DNA"/>
</dbReference>
<name>A0A9P5XHN9_9AGAR</name>
<protein>
    <submittedName>
        <fullName evidence="2">Uncharacterized protein</fullName>
    </submittedName>
</protein>
<dbReference type="Proteomes" id="UP000807342">
    <property type="component" value="Unassembled WGS sequence"/>
</dbReference>
<sequence length="55" mass="6328">MTPCSLYRIILLICVLFLFFEFVLPLFRIMSILPTLSFGHGTLFSDSAHSALFTW</sequence>
<dbReference type="AlphaFoldDB" id="A0A9P5XHN9"/>
<gene>
    <name evidence="2" type="ORF">P691DRAFT_810101</name>
</gene>
<proteinExistence type="predicted"/>
<organism evidence="2 3">
    <name type="scientific">Macrolepiota fuliginosa MF-IS2</name>
    <dbReference type="NCBI Taxonomy" id="1400762"/>
    <lineage>
        <taxon>Eukaryota</taxon>
        <taxon>Fungi</taxon>
        <taxon>Dikarya</taxon>
        <taxon>Basidiomycota</taxon>
        <taxon>Agaricomycotina</taxon>
        <taxon>Agaricomycetes</taxon>
        <taxon>Agaricomycetidae</taxon>
        <taxon>Agaricales</taxon>
        <taxon>Agaricineae</taxon>
        <taxon>Agaricaceae</taxon>
        <taxon>Macrolepiota</taxon>
    </lineage>
</organism>
<evidence type="ECO:0000313" key="2">
    <source>
        <dbReference type="EMBL" id="KAF9450569.1"/>
    </source>
</evidence>
<comment type="caution">
    <text evidence="2">The sequence shown here is derived from an EMBL/GenBank/DDBJ whole genome shotgun (WGS) entry which is preliminary data.</text>
</comment>